<keyword evidence="10" id="KW-1185">Reference proteome</keyword>
<dbReference type="SUPFAM" id="SSF81345">
    <property type="entry name" value="ABC transporter involved in vitamin B12 uptake, BtuC"/>
    <property type="match status" value="1"/>
</dbReference>
<gene>
    <name evidence="9" type="ORF">PROPJV5_2166</name>
</gene>
<keyword evidence="5 8" id="KW-0812">Transmembrane</keyword>
<dbReference type="PANTHER" id="PTHR30472:SF25">
    <property type="entry name" value="ABC TRANSPORTER PERMEASE PROTEIN MJ0876-RELATED"/>
    <property type="match status" value="1"/>
</dbReference>
<dbReference type="InterPro" id="IPR000522">
    <property type="entry name" value="ABC_transptr_permease_BtuC"/>
</dbReference>
<dbReference type="Pfam" id="PF01032">
    <property type="entry name" value="FecCD"/>
    <property type="match status" value="1"/>
</dbReference>
<name>A0A375I2V6_9ACTN</name>
<feature type="transmembrane region" description="Helical" evidence="8">
    <location>
        <begin position="136"/>
        <end position="159"/>
    </location>
</feature>
<feature type="transmembrane region" description="Helical" evidence="8">
    <location>
        <begin position="81"/>
        <end position="98"/>
    </location>
</feature>
<dbReference type="GO" id="GO:0005886">
    <property type="term" value="C:plasma membrane"/>
    <property type="evidence" value="ECO:0007669"/>
    <property type="project" value="UniProtKB-SubCell"/>
</dbReference>
<evidence type="ECO:0000256" key="4">
    <source>
        <dbReference type="ARBA" id="ARBA00022475"/>
    </source>
</evidence>
<dbReference type="InterPro" id="IPR037294">
    <property type="entry name" value="ABC_BtuC-like"/>
</dbReference>
<protein>
    <submittedName>
        <fullName evidence="9">TM_ABC_iron-siderophores_like</fullName>
    </submittedName>
</protein>
<organism evidence="9 10">
    <name type="scientific">Propionibacterium ruminifibrarum</name>
    <dbReference type="NCBI Taxonomy" id="1962131"/>
    <lineage>
        <taxon>Bacteria</taxon>
        <taxon>Bacillati</taxon>
        <taxon>Actinomycetota</taxon>
        <taxon>Actinomycetes</taxon>
        <taxon>Propionibacteriales</taxon>
        <taxon>Propionibacteriaceae</taxon>
        <taxon>Propionibacterium</taxon>
    </lineage>
</organism>
<dbReference type="GO" id="GO:0033214">
    <property type="term" value="P:siderophore-iron import into cell"/>
    <property type="evidence" value="ECO:0007669"/>
    <property type="project" value="TreeGrafter"/>
</dbReference>
<evidence type="ECO:0000256" key="8">
    <source>
        <dbReference type="SAM" id="Phobius"/>
    </source>
</evidence>
<evidence type="ECO:0000256" key="5">
    <source>
        <dbReference type="ARBA" id="ARBA00022692"/>
    </source>
</evidence>
<evidence type="ECO:0000256" key="3">
    <source>
        <dbReference type="ARBA" id="ARBA00022448"/>
    </source>
</evidence>
<dbReference type="AlphaFoldDB" id="A0A375I2V6"/>
<evidence type="ECO:0000313" key="10">
    <source>
        <dbReference type="Proteomes" id="UP000265962"/>
    </source>
</evidence>
<feature type="transmembrane region" description="Helical" evidence="8">
    <location>
        <begin position="21"/>
        <end position="45"/>
    </location>
</feature>
<feature type="transmembrane region" description="Helical" evidence="8">
    <location>
        <begin position="260"/>
        <end position="290"/>
    </location>
</feature>
<evidence type="ECO:0000256" key="2">
    <source>
        <dbReference type="ARBA" id="ARBA00007935"/>
    </source>
</evidence>
<dbReference type="FunFam" id="1.10.3470.10:FF:000001">
    <property type="entry name" value="Vitamin B12 ABC transporter permease BtuC"/>
    <property type="match status" value="1"/>
</dbReference>
<keyword evidence="3" id="KW-0813">Transport</keyword>
<reference evidence="10" key="1">
    <citation type="submission" date="2018-02" db="EMBL/GenBank/DDBJ databases">
        <authorList>
            <person name="Hornung B."/>
        </authorList>
    </citation>
    <scope>NUCLEOTIDE SEQUENCE [LARGE SCALE GENOMIC DNA]</scope>
</reference>
<feature type="transmembrane region" description="Helical" evidence="8">
    <location>
        <begin position="110"/>
        <end position="130"/>
    </location>
</feature>
<dbReference type="CDD" id="cd06550">
    <property type="entry name" value="TM_ABC_iron-siderophores_like"/>
    <property type="match status" value="1"/>
</dbReference>
<accession>A0A375I2V6</accession>
<keyword evidence="4" id="KW-1003">Cell membrane</keyword>
<feature type="transmembrane region" description="Helical" evidence="8">
    <location>
        <begin position="302"/>
        <end position="320"/>
    </location>
</feature>
<comment type="subcellular location">
    <subcellularLocation>
        <location evidence="1">Cell membrane</location>
        <topology evidence="1">Multi-pass membrane protein</topology>
    </subcellularLocation>
</comment>
<dbReference type="PANTHER" id="PTHR30472">
    <property type="entry name" value="FERRIC ENTEROBACTIN TRANSPORT SYSTEM PERMEASE PROTEIN"/>
    <property type="match status" value="1"/>
</dbReference>
<evidence type="ECO:0000313" key="9">
    <source>
        <dbReference type="EMBL" id="SPF69205.1"/>
    </source>
</evidence>
<sequence>MNEPAPPRGGVHEVHRLSLALGLPVGIAVLVIAVVASIGTGPISLPPATVLGVLRHELLHSGPPLPQLETSVVMDLRMPRVLFGVLTGAALAVSGAALQSLFRNPLTDPGIIGVSSGASAGAVGAIVVLPPLSVGVTAWVVPICAFAGGIVATTLIYALARPATHPGTARLLLVGIAMGSAFSALTGFFTFVADDDELHSVVFWQMGSLGSIDMLRLGVAAPMVLLGLVAMFCTAPSLDLMTLGERQAHHLGVDVNRTRIVIVTTTALLTGTCVAFAGSIGFIGLVVPHIARLLCGPGHRALIPMSAVLGAILIVVADTLSRTIAPPSEIPIGLFTAAMGAPFFLLLILRSPEVRV</sequence>
<dbReference type="GO" id="GO:0022857">
    <property type="term" value="F:transmembrane transporter activity"/>
    <property type="evidence" value="ECO:0007669"/>
    <property type="project" value="InterPro"/>
</dbReference>
<feature type="transmembrane region" description="Helical" evidence="8">
    <location>
        <begin position="171"/>
        <end position="193"/>
    </location>
</feature>
<evidence type="ECO:0000256" key="7">
    <source>
        <dbReference type="ARBA" id="ARBA00023136"/>
    </source>
</evidence>
<feature type="transmembrane region" description="Helical" evidence="8">
    <location>
        <begin position="219"/>
        <end position="240"/>
    </location>
</feature>
<comment type="similarity">
    <text evidence="2">Belongs to the binding-protein-dependent transport system permease family. FecCD subfamily.</text>
</comment>
<keyword evidence="7 8" id="KW-0472">Membrane</keyword>
<keyword evidence="6 8" id="KW-1133">Transmembrane helix</keyword>
<dbReference type="Proteomes" id="UP000265962">
    <property type="component" value="Unassembled WGS sequence"/>
</dbReference>
<dbReference type="EMBL" id="OMOH01000010">
    <property type="protein sequence ID" value="SPF69205.1"/>
    <property type="molecule type" value="Genomic_DNA"/>
</dbReference>
<dbReference type="Gene3D" id="1.10.3470.10">
    <property type="entry name" value="ABC transporter involved in vitamin B12 uptake, BtuC"/>
    <property type="match status" value="1"/>
</dbReference>
<proteinExistence type="inferred from homology"/>
<evidence type="ECO:0000256" key="1">
    <source>
        <dbReference type="ARBA" id="ARBA00004651"/>
    </source>
</evidence>
<evidence type="ECO:0000256" key="6">
    <source>
        <dbReference type="ARBA" id="ARBA00022989"/>
    </source>
</evidence>
<feature type="transmembrane region" description="Helical" evidence="8">
    <location>
        <begin position="332"/>
        <end position="349"/>
    </location>
</feature>